<proteinExistence type="predicted"/>
<dbReference type="RefSeq" id="WP_037048996.1">
    <property type="nucleotide sequence ID" value="NZ_BAAAUZ010000003.1"/>
</dbReference>
<dbReference type="AlphaFoldDB" id="A0A9W6L4B4"/>
<accession>A0A9W6L4B4</accession>
<dbReference type="GO" id="GO:0016491">
    <property type="term" value="F:oxidoreductase activity"/>
    <property type="evidence" value="ECO:0007669"/>
    <property type="project" value="InterPro"/>
</dbReference>
<dbReference type="Pfam" id="PF01593">
    <property type="entry name" value="Amino_oxidase"/>
    <property type="match status" value="1"/>
</dbReference>
<dbReference type="SUPFAM" id="SSF51905">
    <property type="entry name" value="FAD/NAD(P)-binding domain"/>
    <property type="match status" value="1"/>
</dbReference>
<dbReference type="Gene3D" id="3.50.50.60">
    <property type="entry name" value="FAD/NAD(P)-binding domain"/>
    <property type="match status" value="1"/>
</dbReference>
<evidence type="ECO:0000313" key="3">
    <source>
        <dbReference type="Proteomes" id="UP001143463"/>
    </source>
</evidence>
<protein>
    <recommendedName>
        <fullName evidence="1">Amine oxidase domain-containing protein</fullName>
    </recommendedName>
</protein>
<dbReference type="InterPro" id="IPR002937">
    <property type="entry name" value="Amino_oxidase"/>
</dbReference>
<reference evidence="2" key="2">
    <citation type="submission" date="2023-01" db="EMBL/GenBank/DDBJ databases">
        <authorList>
            <person name="Sun Q."/>
            <person name="Evtushenko L."/>
        </authorList>
    </citation>
    <scope>NUCLEOTIDE SEQUENCE</scope>
    <source>
        <strain evidence="2">VKM Ac-1069</strain>
    </source>
</reference>
<organism evidence="2 3">
    <name type="scientific">Pseudonocardia halophobica</name>
    <dbReference type="NCBI Taxonomy" id="29401"/>
    <lineage>
        <taxon>Bacteria</taxon>
        <taxon>Bacillati</taxon>
        <taxon>Actinomycetota</taxon>
        <taxon>Actinomycetes</taxon>
        <taxon>Pseudonocardiales</taxon>
        <taxon>Pseudonocardiaceae</taxon>
        <taxon>Pseudonocardia</taxon>
    </lineage>
</organism>
<dbReference type="PANTHER" id="PTHR43734">
    <property type="entry name" value="PHYTOENE DESATURASE"/>
    <property type="match status" value="1"/>
</dbReference>
<evidence type="ECO:0000259" key="1">
    <source>
        <dbReference type="Pfam" id="PF01593"/>
    </source>
</evidence>
<dbReference type="EMBL" id="BSFQ01000021">
    <property type="protein sequence ID" value="GLL13426.1"/>
    <property type="molecule type" value="Genomic_DNA"/>
</dbReference>
<gene>
    <name evidence="2" type="ORF">GCM10017577_45690</name>
</gene>
<evidence type="ECO:0000313" key="2">
    <source>
        <dbReference type="EMBL" id="GLL13426.1"/>
    </source>
</evidence>
<dbReference type="InterPro" id="IPR036188">
    <property type="entry name" value="FAD/NAD-bd_sf"/>
</dbReference>
<dbReference type="PANTHER" id="PTHR43734:SF1">
    <property type="entry name" value="PHYTOENE DESATURASE"/>
    <property type="match status" value="1"/>
</dbReference>
<comment type="caution">
    <text evidence="2">The sequence shown here is derived from an EMBL/GenBank/DDBJ whole genome shotgun (WGS) entry which is preliminary data.</text>
</comment>
<dbReference type="Gene3D" id="3.90.660.50">
    <property type="match status" value="1"/>
</dbReference>
<reference evidence="2" key="1">
    <citation type="journal article" date="2014" name="Int. J. Syst. Evol. Microbiol.">
        <title>Complete genome sequence of Corynebacterium casei LMG S-19264T (=DSM 44701T), isolated from a smear-ripened cheese.</title>
        <authorList>
            <consortium name="US DOE Joint Genome Institute (JGI-PGF)"/>
            <person name="Walter F."/>
            <person name="Albersmeier A."/>
            <person name="Kalinowski J."/>
            <person name="Ruckert C."/>
        </authorList>
    </citation>
    <scope>NUCLEOTIDE SEQUENCE</scope>
    <source>
        <strain evidence="2">VKM Ac-1069</strain>
    </source>
</reference>
<dbReference type="Proteomes" id="UP001143463">
    <property type="component" value="Unassembled WGS sequence"/>
</dbReference>
<feature type="domain" description="Amine oxidase" evidence="1">
    <location>
        <begin position="13"/>
        <end position="437"/>
    </location>
</feature>
<name>A0A9W6L4B4_9PSEU</name>
<sequence length="450" mass="49768">MSYDVIVVGAGTSGLVTASLLAERGKRVLLLEKHAYLGGRAREYRYKGHQLGLGSHLVEDPGDSFTRVCSVMGLDLVHSERSDAMPFWTNGKGWAPIQEQYSGAAKQGLKRCIQALNDVSYGELETWNHASLREWMAQYTADEGVYTVWEAISVLEQTTLRPWEHSASENLYTRKLHYSTQRTAGYSFWPMGGWDALWHSMVAAFEAKGGEIRLSAPVRRVDVRDGAVQGVTLRDGEEVPAPQVVVSAPVWDLLRLFDDGALPWELRSRIGMLAANRNRACWIGYWIAAKEPVIAMSEREMASFLSTPRCGLPGFTLNFTGYDPGVSPDGEYLTCVGASFDATEHYGDRAWLDRKFAELWEDIEEMMPAARGALWTKPHVVTSYGVITKPGLVGPVRPDAEVRGVEGLWLTGDTTRARGIGIDKAARSGITTAEAVLGRRLEAFAGTMRY</sequence>
<keyword evidence="3" id="KW-1185">Reference proteome</keyword>